<dbReference type="GO" id="GO:0004038">
    <property type="term" value="F:allantoinase activity"/>
    <property type="evidence" value="ECO:0007669"/>
    <property type="project" value="TreeGrafter"/>
</dbReference>
<dbReference type="InterPro" id="IPR011059">
    <property type="entry name" value="Metal-dep_hydrolase_composite"/>
</dbReference>
<dbReference type="GeneID" id="39602142"/>
<organism evidence="3 4">
    <name type="scientific">Byssochlamys spectabilis</name>
    <name type="common">Paecilomyces variotii</name>
    <dbReference type="NCBI Taxonomy" id="264951"/>
    <lineage>
        <taxon>Eukaryota</taxon>
        <taxon>Fungi</taxon>
        <taxon>Dikarya</taxon>
        <taxon>Ascomycota</taxon>
        <taxon>Pezizomycotina</taxon>
        <taxon>Eurotiomycetes</taxon>
        <taxon>Eurotiomycetidae</taxon>
        <taxon>Eurotiales</taxon>
        <taxon>Thermoascaceae</taxon>
        <taxon>Paecilomyces</taxon>
    </lineage>
</organism>
<dbReference type="SUPFAM" id="SSF51338">
    <property type="entry name" value="Composite domain of metallo-dependent hydrolases"/>
    <property type="match status" value="1"/>
</dbReference>
<keyword evidence="1" id="KW-0472">Membrane</keyword>
<name>A0A443HSN8_BYSSP</name>
<reference evidence="3 4" key="1">
    <citation type="journal article" date="2018" name="Front. Microbiol.">
        <title>Genomic and genetic insights into a cosmopolitan fungus, Paecilomyces variotii (Eurotiales).</title>
        <authorList>
            <person name="Urquhart A.S."/>
            <person name="Mondo S.J."/>
            <person name="Makela M.R."/>
            <person name="Hane J.K."/>
            <person name="Wiebenga A."/>
            <person name="He G."/>
            <person name="Mihaltcheva S."/>
            <person name="Pangilinan J."/>
            <person name="Lipzen A."/>
            <person name="Barry K."/>
            <person name="de Vries R.P."/>
            <person name="Grigoriev I.V."/>
            <person name="Idnurm A."/>
        </authorList>
    </citation>
    <scope>NUCLEOTIDE SEQUENCE [LARGE SCALE GENOMIC DNA]</scope>
    <source>
        <strain evidence="3 4">CBS 101075</strain>
    </source>
</reference>
<dbReference type="InterPro" id="IPR032466">
    <property type="entry name" value="Metal_Hydrolase"/>
</dbReference>
<dbReference type="RefSeq" id="XP_028484480.1">
    <property type="nucleotide sequence ID" value="XM_028632865.1"/>
</dbReference>
<feature type="domain" description="Amidohydrolase-related" evidence="2">
    <location>
        <begin position="416"/>
        <end position="515"/>
    </location>
</feature>
<dbReference type="STRING" id="264951.A0A443HSN8"/>
<evidence type="ECO:0000259" key="2">
    <source>
        <dbReference type="Pfam" id="PF01979"/>
    </source>
</evidence>
<gene>
    <name evidence="3" type="ORF">C8Q69DRAFT_507221</name>
</gene>
<dbReference type="PANTHER" id="PTHR43668:SF5">
    <property type="entry name" value="AMIDOHYDROLASE 3 DOMAIN-CONTAINING PROTEIN"/>
    <property type="match status" value="1"/>
</dbReference>
<evidence type="ECO:0000256" key="1">
    <source>
        <dbReference type="SAM" id="Phobius"/>
    </source>
</evidence>
<evidence type="ECO:0000313" key="3">
    <source>
        <dbReference type="EMBL" id="RWQ94835.1"/>
    </source>
</evidence>
<sequence>MGLPDLPVKLPHKALRSRLLLPYLLLIAVAFLYWRALGTHRIIDLITSGSQLSQVDWNLLDAGLTRCAVLRAPPPQYTFPVSADRENPRWSSLSGQSKPVLLRNATLFDGDSFQESVDILFERGVVRKITSTASAQHIEGAIVQELNGLIVTPGLVDMHSHHLVGSWPSFQATDDINEIHPSTGPLTPFVRALDSIKAYDPATTVIASGGVTSSLILPGSANIMGGEAVIVKNFLKAGDHGEENVEELLLEHGVPKDRRRRYMKMACGENPRRVYGHTRMGNAWILREHLARAKDLRDRQDTWCLSAAAAKESGDLAAISSLVGPGPDGHRGLPEELELDSTVGILRGQVGVNIHCYEPEDMEDMILHSEEFGFRIQAFHHSLSSWKVPELIKASGQNITIATFADFGLYKVEGYESNLQAGKILHEHGIPVAYKSDHVGEGTNAKYLLSQAATAHSFGLPELAALRSVTSVPAKSLGVDHRIGHVRPGYDADLVIWDSHPLSVGATPLQVYIDGRPTLSTERLQSVNTYTGKPNMRLDPPKGVDQLCSRIKNSQNVLITGISKSYLDLPHPKAPSGEGLAIAINSGKITCLGKYDECISTTTPSSNVIALQDGHVLPGLTAFSTTLGLVEIPSEKSTSDGPVSPKLDPLNPENVVYAKYGVHPEGRAFDRARIGGVTRAVTAPIPDGFLSGVSVGIKTGQNRSILDGGIFQDDVALHFVVSQESKGSEDTPTVSTAIAQLRKILFENKGKDTIYGKAANGEIPVVIHSQNKHDILQLVKLKRDHGAVKIVIYGASEAPSVAKELAAADIPLIFTAAHGAPDTWEKKDTLTGPPLTESPIKVLSEANVTFGLAFPPESDWHLHSLGIEASWAAKDAGLSSQTAVNLVSRNIEHILDIPVSRDFVIYEGNPLEYGANVVLSVDGDDGSITTCWPEAQ</sequence>
<dbReference type="SUPFAM" id="SSF51556">
    <property type="entry name" value="Metallo-dependent hydrolases"/>
    <property type="match status" value="2"/>
</dbReference>
<dbReference type="VEuPathDB" id="FungiDB:C8Q69DRAFT_507221"/>
<dbReference type="AlphaFoldDB" id="A0A443HSN8"/>
<dbReference type="PANTHER" id="PTHR43668">
    <property type="entry name" value="ALLANTOINASE"/>
    <property type="match status" value="1"/>
</dbReference>
<proteinExistence type="predicted"/>
<protein>
    <recommendedName>
        <fullName evidence="2">Amidohydrolase-related domain-containing protein</fullName>
    </recommendedName>
</protein>
<dbReference type="GO" id="GO:0006145">
    <property type="term" value="P:purine nucleobase catabolic process"/>
    <property type="evidence" value="ECO:0007669"/>
    <property type="project" value="TreeGrafter"/>
</dbReference>
<dbReference type="InterPro" id="IPR050138">
    <property type="entry name" value="DHOase/Allantoinase_Hydrolase"/>
</dbReference>
<dbReference type="Pfam" id="PF01979">
    <property type="entry name" value="Amidohydro_1"/>
    <property type="match status" value="1"/>
</dbReference>
<dbReference type="InterPro" id="IPR006680">
    <property type="entry name" value="Amidohydro-rel"/>
</dbReference>
<feature type="transmembrane region" description="Helical" evidence="1">
    <location>
        <begin position="20"/>
        <end position="37"/>
    </location>
</feature>
<evidence type="ECO:0000313" key="4">
    <source>
        <dbReference type="Proteomes" id="UP000283841"/>
    </source>
</evidence>
<accession>A0A443HSN8</accession>
<dbReference type="GO" id="GO:0005737">
    <property type="term" value="C:cytoplasm"/>
    <property type="evidence" value="ECO:0007669"/>
    <property type="project" value="TreeGrafter"/>
</dbReference>
<comment type="caution">
    <text evidence="3">The sequence shown here is derived from an EMBL/GenBank/DDBJ whole genome shotgun (WGS) entry which is preliminary data.</text>
</comment>
<dbReference type="EMBL" id="RCNU01000006">
    <property type="protein sequence ID" value="RWQ94835.1"/>
    <property type="molecule type" value="Genomic_DNA"/>
</dbReference>
<dbReference type="Proteomes" id="UP000283841">
    <property type="component" value="Unassembled WGS sequence"/>
</dbReference>
<keyword evidence="1" id="KW-1133">Transmembrane helix</keyword>
<keyword evidence="4" id="KW-1185">Reference proteome</keyword>
<dbReference type="Gene3D" id="3.20.20.140">
    <property type="entry name" value="Metal-dependent hydrolases"/>
    <property type="match status" value="2"/>
</dbReference>
<keyword evidence="1" id="KW-0812">Transmembrane</keyword>